<accession>A0ABR9UE62</accession>
<keyword evidence="1" id="KW-1133">Transmembrane helix</keyword>
<dbReference type="RefSeq" id="WP_193870260.1">
    <property type="nucleotide sequence ID" value="NZ_JADEWU010000039.1"/>
</dbReference>
<keyword evidence="1" id="KW-0472">Membrane</keyword>
<keyword evidence="3" id="KW-1185">Reference proteome</keyword>
<sequence length="63" mass="6926">MNTLLIHVLMIKQFLNGMANSYAMISLGYVVSVFLILFVFFGVAASQSNRVSAHSIHSSSQSF</sequence>
<protein>
    <submittedName>
        <fullName evidence="2">Uncharacterized protein</fullName>
    </submittedName>
</protein>
<reference evidence="2 3" key="1">
    <citation type="submission" date="2020-10" db="EMBL/GenBank/DDBJ databases">
        <authorList>
            <person name="Castelo-Branco R."/>
            <person name="Eusebio N."/>
            <person name="Adriana R."/>
            <person name="Vieira A."/>
            <person name="Brugerolle De Fraissinette N."/>
            <person name="Rezende De Castro R."/>
            <person name="Schneider M.P."/>
            <person name="Vasconcelos V."/>
            <person name="Leao P.N."/>
        </authorList>
    </citation>
    <scope>NUCLEOTIDE SEQUENCE [LARGE SCALE GENOMIC DNA]</scope>
    <source>
        <strain evidence="2 3">LEGE 06226</strain>
    </source>
</reference>
<feature type="transmembrane region" description="Helical" evidence="1">
    <location>
        <begin position="22"/>
        <end position="45"/>
    </location>
</feature>
<dbReference type="Proteomes" id="UP000640725">
    <property type="component" value="Unassembled WGS sequence"/>
</dbReference>
<organism evidence="2 3">
    <name type="scientific">Planktothrix mougeotii LEGE 06226</name>
    <dbReference type="NCBI Taxonomy" id="1828728"/>
    <lineage>
        <taxon>Bacteria</taxon>
        <taxon>Bacillati</taxon>
        <taxon>Cyanobacteriota</taxon>
        <taxon>Cyanophyceae</taxon>
        <taxon>Oscillatoriophycideae</taxon>
        <taxon>Oscillatoriales</taxon>
        <taxon>Microcoleaceae</taxon>
        <taxon>Planktothrix</taxon>
    </lineage>
</organism>
<evidence type="ECO:0000313" key="2">
    <source>
        <dbReference type="EMBL" id="MBE9144750.1"/>
    </source>
</evidence>
<proteinExistence type="predicted"/>
<keyword evidence="1" id="KW-0812">Transmembrane</keyword>
<dbReference type="EMBL" id="JADEWU010000039">
    <property type="protein sequence ID" value="MBE9144750.1"/>
    <property type="molecule type" value="Genomic_DNA"/>
</dbReference>
<name>A0ABR9UE62_9CYAN</name>
<evidence type="ECO:0000256" key="1">
    <source>
        <dbReference type="SAM" id="Phobius"/>
    </source>
</evidence>
<gene>
    <name evidence="2" type="ORF">IQ236_16220</name>
</gene>
<comment type="caution">
    <text evidence="2">The sequence shown here is derived from an EMBL/GenBank/DDBJ whole genome shotgun (WGS) entry which is preliminary data.</text>
</comment>
<evidence type="ECO:0000313" key="3">
    <source>
        <dbReference type="Proteomes" id="UP000640725"/>
    </source>
</evidence>